<keyword evidence="2" id="KW-0489">Methyltransferase</keyword>
<dbReference type="CDD" id="cd03312">
    <property type="entry name" value="CIMS_N_terminal_like"/>
    <property type="match status" value="1"/>
</dbReference>
<dbReference type="Pfam" id="PF08267">
    <property type="entry name" value="Meth_synt_1"/>
    <property type="match status" value="1"/>
</dbReference>
<proteinExistence type="predicted"/>
<sequence>MVKVLSSNLGYPRLGEKREWKKSLENFWNNKISEDTLLSETKGIRFAALNKQKEKGIDLIPVNDFTLYDHVLDLSVGFGVIPKRFGEFTNAVSLRTYFDIARGNDTAVASEMTKWFNTNYHYIVPELDQVEPKLLENKALNAYLEAKEELGIDGKPVIVGPITYLKLGKGADKADFASLVEKFVPLYKTIIEELDAAGAKWIQLDEPILATSLAKEELALFEKVYEELRTAAPHAKLILQTYFESVDEYEAIIKLPVDAIGLDFIHDHGESLEKIQQYGFPNNKYLAAGIIDGRNVWRADIQLKQAELEILTRLVPKEKIIVQPASSLLHVPVTKKK</sequence>
<protein>
    <submittedName>
        <fullName evidence="2">5-methyltetrahydropteroyltriglutamate--homocysteine S-methyltransferase</fullName>
        <ecNumber evidence="2">2.1.1.14</ecNumber>
    </submittedName>
</protein>
<evidence type="ECO:0000313" key="3">
    <source>
        <dbReference type="Proteomes" id="UP000019241"/>
    </source>
</evidence>
<feature type="domain" description="Cobalamin-independent methionine synthase MetE N-terminal" evidence="1">
    <location>
        <begin position="6"/>
        <end position="312"/>
    </location>
</feature>
<dbReference type="Gene3D" id="3.20.20.210">
    <property type="match status" value="1"/>
</dbReference>
<dbReference type="EMBL" id="AODM01000013">
    <property type="protein sequence ID" value="EUJ60858.1"/>
    <property type="molecule type" value="Genomic_DNA"/>
</dbReference>
<reference evidence="2 3" key="1">
    <citation type="submission" date="2012-12" db="EMBL/GenBank/DDBJ databases">
        <title>Novel taxa of Listeriaceae from agricultural environments in the United States.</title>
        <authorList>
            <person name="den Bakker H.C."/>
            <person name="Allred A."/>
            <person name="Warchocki S."/>
            <person name="Wright E.M."/>
            <person name="Burrell A."/>
            <person name="Nightingale K.K."/>
            <person name="Kephart D."/>
            <person name="Wiedmann M."/>
        </authorList>
    </citation>
    <scope>NUCLEOTIDE SEQUENCE [LARGE SCALE GENOMIC DNA]</scope>
    <source>
        <strain evidence="2 3">FSL S10-1203</strain>
    </source>
</reference>
<dbReference type="Proteomes" id="UP000019241">
    <property type="component" value="Unassembled WGS sequence"/>
</dbReference>
<name>W7E0T0_9LIST</name>
<dbReference type="GO" id="GO:0008652">
    <property type="term" value="P:amino acid biosynthetic process"/>
    <property type="evidence" value="ECO:0007669"/>
    <property type="project" value="InterPro"/>
</dbReference>
<dbReference type="AlphaFoldDB" id="W7E0T0"/>
<keyword evidence="2" id="KW-0808">Transferase</keyword>
<dbReference type="SUPFAM" id="SSF51726">
    <property type="entry name" value="UROD/MetE-like"/>
    <property type="match status" value="1"/>
</dbReference>
<dbReference type="PANTHER" id="PTHR30519">
    <property type="entry name" value="5-METHYLTETRAHYDROPTEROYLTRIGLUTAMATE--HOMOCYSTEINE METHYLTRANSFERASE"/>
    <property type="match status" value="1"/>
</dbReference>
<dbReference type="GO" id="GO:0032259">
    <property type="term" value="P:methylation"/>
    <property type="evidence" value="ECO:0007669"/>
    <property type="project" value="UniProtKB-KW"/>
</dbReference>
<dbReference type="InterPro" id="IPR013215">
    <property type="entry name" value="Cbl-indep_Met_Synth_N"/>
</dbReference>
<gene>
    <name evidence="2" type="ORF">MCOL2_04221</name>
</gene>
<dbReference type="PATRIC" id="fig|1265822.4.peg.872"/>
<comment type="caution">
    <text evidence="2">The sequence shown here is derived from an EMBL/GenBank/DDBJ whole genome shotgun (WGS) entry which is preliminary data.</text>
</comment>
<organism evidence="2 3">
    <name type="scientific">Listeria fleischmannii FSL S10-1203</name>
    <dbReference type="NCBI Taxonomy" id="1265822"/>
    <lineage>
        <taxon>Bacteria</taxon>
        <taxon>Bacillati</taxon>
        <taxon>Bacillota</taxon>
        <taxon>Bacilli</taxon>
        <taxon>Bacillales</taxon>
        <taxon>Listeriaceae</taxon>
        <taxon>Listeria</taxon>
    </lineage>
</organism>
<dbReference type="GO" id="GO:0008270">
    <property type="term" value="F:zinc ion binding"/>
    <property type="evidence" value="ECO:0007669"/>
    <property type="project" value="InterPro"/>
</dbReference>
<evidence type="ECO:0000259" key="1">
    <source>
        <dbReference type="Pfam" id="PF08267"/>
    </source>
</evidence>
<evidence type="ECO:0000313" key="2">
    <source>
        <dbReference type="EMBL" id="EUJ60858.1"/>
    </source>
</evidence>
<dbReference type="EC" id="2.1.1.14" evidence="2"/>
<dbReference type="InterPro" id="IPR038071">
    <property type="entry name" value="UROD/MetE-like_sf"/>
</dbReference>
<dbReference type="GO" id="GO:0003871">
    <property type="term" value="F:5-methyltetrahydropteroyltriglutamate-homocysteine S-methyltransferase activity"/>
    <property type="evidence" value="ECO:0007669"/>
    <property type="project" value="UniProtKB-EC"/>
</dbReference>
<accession>W7E0T0</accession>